<dbReference type="KEGG" id="ave:Arcve_0801"/>
<evidence type="ECO:0000313" key="5">
    <source>
        <dbReference type="EMBL" id="AEA46817.1"/>
    </source>
</evidence>
<gene>
    <name evidence="5" type="ordered locus">Arcve_0801</name>
</gene>
<dbReference type="InterPro" id="IPR051626">
    <property type="entry name" value="Oxidoreductase_gamma_subunit"/>
</dbReference>
<dbReference type="InterPro" id="IPR011894">
    <property type="entry name" value="PorC_KorC"/>
</dbReference>
<dbReference type="InterPro" id="IPR019752">
    <property type="entry name" value="Pyrv/ketoisovalerate_OxRed_cat"/>
</dbReference>
<dbReference type="EC" id="1.2.7.1" evidence="1"/>
<name>F2KRX6_ARCVS</name>
<dbReference type="NCBIfam" id="NF006321">
    <property type="entry name" value="PRK08534.1"/>
    <property type="match status" value="1"/>
</dbReference>
<organism evidence="5 6">
    <name type="scientific">Archaeoglobus veneficus (strain DSM 11195 / SNP6)</name>
    <dbReference type="NCBI Taxonomy" id="693661"/>
    <lineage>
        <taxon>Archaea</taxon>
        <taxon>Methanobacteriati</taxon>
        <taxon>Methanobacteriota</taxon>
        <taxon>Archaeoglobi</taxon>
        <taxon>Archaeoglobales</taxon>
        <taxon>Archaeoglobaceae</taxon>
        <taxon>Archaeoglobus</taxon>
    </lineage>
</organism>
<dbReference type="Pfam" id="PF01558">
    <property type="entry name" value="POR"/>
    <property type="match status" value="1"/>
</dbReference>
<dbReference type="HOGENOM" id="CLU_087284_2_0_2"/>
<keyword evidence="6" id="KW-1185">Reference proteome</keyword>
<evidence type="ECO:0000256" key="3">
    <source>
        <dbReference type="ARBA" id="ARBA00049357"/>
    </source>
</evidence>
<dbReference type="OrthoDB" id="372091at2157"/>
<dbReference type="Gene3D" id="3.40.920.10">
    <property type="entry name" value="Pyruvate-ferredoxin oxidoreductase, PFOR, domain III"/>
    <property type="match status" value="1"/>
</dbReference>
<dbReference type="PANTHER" id="PTHR43366:SF1">
    <property type="entry name" value="PYRUVATE SYNTHASE SUBUNIT PORC"/>
    <property type="match status" value="1"/>
</dbReference>
<dbReference type="EMBL" id="CP002588">
    <property type="protein sequence ID" value="AEA46817.1"/>
    <property type="molecule type" value="Genomic_DNA"/>
</dbReference>
<sequence length="178" mass="19073">MLEVRFHGRGGQGSVTAAEVLAIAAFKDGKYSQAFPIFGVERRGAPVQAFCRIDEKPIKQRCQVYEPDLVVVQDATLMSDVDVTAGLKEGGILLINSAKSPEEFGINSNTTVKTIDATRLALETLGRPIVNTVMLGALAKLGIVSLNSIVEAVGEKFGCKLAEKNILAVKKAFEELPI</sequence>
<dbReference type="eggNOG" id="arCOG01603">
    <property type="taxonomic scope" value="Archaea"/>
</dbReference>
<dbReference type="AlphaFoldDB" id="F2KRX6"/>
<protein>
    <recommendedName>
        <fullName evidence="1">pyruvate synthase</fullName>
        <ecNumber evidence="1">1.2.7.1</ecNumber>
    </recommendedName>
</protein>
<dbReference type="STRING" id="693661.Arcve_0801"/>
<dbReference type="PANTHER" id="PTHR43366">
    <property type="entry name" value="PYRUVATE SYNTHASE SUBUNIT PORC"/>
    <property type="match status" value="1"/>
</dbReference>
<evidence type="ECO:0000313" key="6">
    <source>
        <dbReference type="Proteomes" id="UP000008136"/>
    </source>
</evidence>
<feature type="domain" description="Pyruvate/ketoisovalerate oxidoreductase catalytic" evidence="4">
    <location>
        <begin position="10"/>
        <end position="174"/>
    </location>
</feature>
<evidence type="ECO:0000256" key="1">
    <source>
        <dbReference type="ARBA" id="ARBA00012822"/>
    </source>
</evidence>
<dbReference type="GeneID" id="10393904"/>
<dbReference type="SUPFAM" id="SSF53323">
    <property type="entry name" value="Pyruvate-ferredoxin oxidoreductase, PFOR, domain III"/>
    <property type="match status" value="1"/>
</dbReference>
<dbReference type="InterPro" id="IPR002869">
    <property type="entry name" value="Pyrv_flavodox_OxRed_cen"/>
</dbReference>
<keyword evidence="5" id="KW-0670">Pyruvate</keyword>
<proteinExistence type="predicted"/>
<evidence type="ECO:0000259" key="4">
    <source>
        <dbReference type="Pfam" id="PF01558"/>
    </source>
</evidence>
<dbReference type="NCBIfam" id="TIGR02175">
    <property type="entry name" value="PorC_KorC"/>
    <property type="match status" value="1"/>
</dbReference>
<dbReference type="GO" id="GO:0019164">
    <property type="term" value="F:pyruvate synthase activity"/>
    <property type="evidence" value="ECO:0007669"/>
    <property type="project" value="UniProtKB-EC"/>
</dbReference>
<dbReference type="RefSeq" id="WP_013683489.1">
    <property type="nucleotide sequence ID" value="NC_015320.1"/>
</dbReference>
<keyword evidence="2 5" id="KW-0560">Oxidoreductase</keyword>
<reference evidence="5 6" key="1">
    <citation type="submission" date="2011-03" db="EMBL/GenBank/DDBJ databases">
        <title>The complete genome of Archaeoglobus veneficus SNP6.</title>
        <authorList>
            <consortium name="US DOE Joint Genome Institute (JGI-PGF)"/>
            <person name="Lucas S."/>
            <person name="Copeland A."/>
            <person name="Lapidus A."/>
            <person name="Bruce D."/>
            <person name="Goodwin L."/>
            <person name="Pitluck S."/>
            <person name="Kyrpides N."/>
            <person name="Mavromatis K."/>
            <person name="Pagani I."/>
            <person name="Ivanova N."/>
            <person name="Mikhailova N."/>
            <person name="Lu M."/>
            <person name="Detter J.C."/>
            <person name="Tapia R."/>
            <person name="Han C."/>
            <person name="Land M."/>
            <person name="Hauser L."/>
            <person name="Markowitz V."/>
            <person name="Cheng J.-F."/>
            <person name="Hugenholtz P."/>
            <person name="Woyke T."/>
            <person name="Wu D."/>
            <person name="Spring S."/>
            <person name="Brambilla E."/>
            <person name="Klenk H.-P."/>
            <person name="Eisen J.A."/>
        </authorList>
    </citation>
    <scope>NUCLEOTIDE SEQUENCE [LARGE SCALE GENOMIC DNA]</scope>
    <source>
        <strain>SNP6</strain>
    </source>
</reference>
<accession>F2KRX6</accession>
<evidence type="ECO:0000256" key="2">
    <source>
        <dbReference type="ARBA" id="ARBA00023002"/>
    </source>
</evidence>
<dbReference type="Proteomes" id="UP000008136">
    <property type="component" value="Chromosome"/>
</dbReference>
<comment type="catalytic activity">
    <reaction evidence="3">
        <text>2 oxidized [2Fe-2S]-[ferredoxin] + pyruvate + CoA = 2 reduced [2Fe-2S]-[ferredoxin] + acetyl-CoA + CO2 + H(+)</text>
        <dbReference type="Rhea" id="RHEA:12765"/>
        <dbReference type="Rhea" id="RHEA-COMP:10000"/>
        <dbReference type="Rhea" id="RHEA-COMP:10001"/>
        <dbReference type="ChEBI" id="CHEBI:15361"/>
        <dbReference type="ChEBI" id="CHEBI:15378"/>
        <dbReference type="ChEBI" id="CHEBI:16526"/>
        <dbReference type="ChEBI" id="CHEBI:33737"/>
        <dbReference type="ChEBI" id="CHEBI:33738"/>
        <dbReference type="ChEBI" id="CHEBI:57287"/>
        <dbReference type="ChEBI" id="CHEBI:57288"/>
        <dbReference type="EC" id="1.2.7.1"/>
    </reaction>
</comment>